<organism evidence="7 8">
    <name type="scientific">Temperatibacter marinus</name>
    <dbReference type="NCBI Taxonomy" id="1456591"/>
    <lineage>
        <taxon>Bacteria</taxon>
        <taxon>Pseudomonadati</taxon>
        <taxon>Pseudomonadota</taxon>
        <taxon>Alphaproteobacteria</taxon>
        <taxon>Kordiimonadales</taxon>
        <taxon>Temperatibacteraceae</taxon>
        <taxon>Temperatibacter</taxon>
    </lineage>
</organism>
<dbReference type="Pfam" id="PF21078">
    <property type="entry name" value="GDH_HM3"/>
    <property type="match status" value="1"/>
</dbReference>
<keyword evidence="1 7" id="KW-0560">Oxidoreductase</keyword>
<evidence type="ECO:0000259" key="6">
    <source>
        <dbReference type="Pfam" id="PF21077"/>
    </source>
</evidence>
<dbReference type="InterPro" id="IPR048381">
    <property type="entry name" value="GDH_C"/>
</dbReference>
<feature type="domain" description="NAD-glutamate dehydrogenase catalytic" evidence="2">
    <location>
        <begin position="732"/>
        <end position="1227"/>
    </location>
</feature>
<feature type="domain" description="NAD-glutamate dehydrogenase ACT3" evidence="6">
    <location>
        <begin position="557"/>
        <end position="629"/>
    </location>
</feature>
<dbReference type="SUPFAM" id="SSF51735">
    <property type="entry name" value="NAD(P)-binding Rossmann-fold domains"/>
    <property type="match status" value="1"/>
</dbReference>
<dbReference type="InterPro" id="IPR049064">
    <property type="entry name" value="NAD_Glu_DH_ACT3"/>
</dbReference>
<dbReference type="KEGG" id="tmk:QGN29_05475"/>
<proteinExistence type="predicted"/>
<dbReference type="RefSeq" id="WP_310799687.1">
    <property type="nucleotide sequence ID" value="NZ_CP123872.1"/>
</dbReference>
<feature type="domain" description="NAD-specific glutamate dehydrogenase C-terminal" evidence="3">
    <location>
        <begin position="1273"/>
        <end position="1608"/>
    </location>
</feature>
<dbReference type="Pfam" id="PF21079">
    <property type="entry name" value="GDH_HM2"/>
    <property type="match status" value="1"/>
</dbReference>
<dbReference type="GO" id="GO:0006538">
    <property type="term" value="P:L-glutamate catabolic process"/>
    <property type="evidence" value="ECO:0007669"/>
    <property type="project" value="InterPro"/>
</dbReference>
<accession>A0AA52EHM9</accession>
<protein>
    <submittedName>
        <fullName evidence="7">NAD-glutamate dehydrogenase</fullName>
        <ecNumber evidence="7">1.4.1.2</ecNumber>
    </submittedName>
</protein>
<evidence type="ECO:0000313" key="7">
    <source>
        <dbReference type="EMBL" id="WND03823.1"/>
    </source>
</evidence>
<evidence type="ECO:0000259" key="4">
    <source>
        <dbReference type="Pfam" id="PF21075"/>
    </source>
</evidence>
<dbReference type="EC" id="1.4.1.2" evidence="7"/>
<dbReference type="Pfam" id="PF21074">
    <property type="entry name" value="GDH_C"/>
    <property type="match status" value="1"/>
</dbReference>
<dbReference type="PANTHER" id="PTHR43403">
    <property type="entry name" value="NAD-SPECIFIC GLUTAMATE DEHYDROGENASE"/>
    <property type="match status" value="1"/>
</dbReference>
<dbReference type="Proteomes" id="UP001268683">
    <property type="component" value="Chromosome"/>
</dbReference>
<evidence type="ECO:0000259" key="2">
    <source>
        <dbReference type="Pfam" id="PF05088"/>
    </source>
</evidence>
<keyword evidence="8" id="KW-1185">Reference proteome</keyword>
<dbReference type="PANTHER" id="PTHR43403:SF1">
    <property type="entry name" value="NAD-SPECIFIC GLUTAMATE DEHYDROGENASE"/>
    <property type="match status" value="1"/>
</dbReference>
<dbReference type="InterPro" id="IPR049058">
    <property type="entry name" value="NAD_Glu_DH_HM2"/>
</dbReference>
<dbReference type="Pfam" id="PF05088">
    <property type="entry name" value="Bac_GDH_CD"/>
    <property type="match status" value="1"/>
</dbReference>
<dbReference type="InterPro" id="IPR049056">
    <property type="entry name" value="NAD_Glu_DH_HM3"/>
</dbReference>
<dbReference type="InterPro" id="IPR049062">
    <property type="entry name" value="NAD_Glu_DH_ACT2"/>
</dbReference>
<dbReference type="InterPro" id="IPR024727">
    <property type="entry name" value="NAD_Glu_DH_N_ACT1"/>
</dbReference>
<feature type="domain" description="NAD-glutamate dehydrogenase ACT2" evidence="5">
    <location>
        <begin position="413"/>
        <end position="501"/>
    </location>
</feature>
<dbReference type="InterPro" id="IPR049059">
    <property type="entry name" value="NAD_Glu_DH_HM1"/>
</dbReference>
<dbReference type="InterPro" id="IPR007780">
    <property type="entry name" value="NAD_Glu_DH_bac"/>
</dbReference>
<dbReference type="Pfam" id="PF21077">
    <property type="entry name" value="GDH_ACT3"/>
    <property type="match status" value="1"/>
</dbReference>
<dbReference type="Pfam" id="PF21076">
    <property type="entry name" value="GDH_ACT2"/>
    <property type="match status" value="1"/>
</dbReference>
<dbReference type="PIRSF" id="PIRSF036761">
    <property type="entry name" value="GDH_Mll4104"/>
    <property type="match status" value="1"/>
</dbReference>
<dbReference type="InterPro" id="IPR028971">
    <property type="entry name" value="NAD-GDH_cat"/>
</dbReference>
<evidence type="ECO:0000259" key="5">
    <source>
        <dbReference type="Pfam" id="PF21076"/>
    </source>
</evidence>
<dbReference type="InterPro" id="IPR046346">
    <property type="entry name" value="Aminoacid_DH-like_N_sf"/>
</dbReference>
<dbReference type="Pfam" id="PF21073">
    <property type="entry name" value="GDH_HM1"/>
    <property type="match status" value="1"/>
</dbReference>
<evidence type="ECO:0000313" key="8">
    <source>
        <dbReference type="Proteomes" id="UP001268683"/>
    </source>
</evidence>
<dbReference type="GO" id="GO:0004069">
    <property type="term" value="F:L-aspartate:2-oxoglutarate aminotransferase activity"/>
    <property type="evidence" value="ECO:0007669"/>
    <property type="project" value="InterPro"/>
</dbReference>
<evidence type="ECO:0000256" key="1">
    <source>
        <dbReference type="ARBA" id="ARBA00023002"/>
    </source>
</evidence>
<dbReference type="Pfam" id="PF21075">
    <property type="entry name" value="GDH_ACT1"/>
    <property type="match status" value="1"/>
</dbReference>
<dbReference type="Gene3D" id="3.40.50.720">
    <property type="entry name" value="NAD(P)-binding Rossmann-like Domain"/>
    <property type="match status" value="1"/>
</dbReference>
<feature type="domain" description="NAD-glutamate dehydrogenase N-terminal ACT1" evidence="4">
    <location>
        <begin position="33"/>
        <end position="177"/>
    </location>
</feature>
<evidence type="ECO:0000259" key="3">
    <source>
        <dbReference type="Pfam" id="PF21074"/>
    </source>
</evidence>
<reference evidence="7" key="1">
    <citation type="submission" date="2023-04" db="EMBL/GenBank/DDBJ databases">
        <title>Complete genome sequence of Temperatibacter marinus.</title>
        <authorList>
            <person name="Rong J.-C."/>
            <person name="Yi M.-L."/>
            <person name="Zhao Q."/>
        </authorList>
    </citation>
    <scope>NUCLEOTIDE SEQUENCE</scope>
    <source>
        <strain evidence="7">NBRC 110045</strain>
    </source>
</reference>
<gene>
    <name evidence="7" type="ORF">QGN29_05475</name>
</gene>
<sequence>MITKKDFNAIIKSIKTVANKDLKKNEAEAIHPFIDAFYPPTSPDDLMRRSATELYAIAKDCFDAAQKRVKGESIVKVYNPPKDNNHGHNHSIVIIVNDDMPFLVDSISGGLTVTNRTHMHMMHHPIMDVPRSDKGAVIGDSSTSLVGKRPSEGSLRESVMYIEIDALSGKASLDSLQAFVASILKDVRSAVKDWRPMTAKIDETVAALTVNPPGGDMDAAEETIEFLRWLGADHFTFLGFRQYRFDGDPLTADFNAVEKTGLGILRDETRYVLRGQDGLTAMSPEIRHFFTSKDPLIITKANVKATVHRPTHLDYVGVKLFDESGNVVGENRFIGLFTSLSYGRSVKDVPILRQKVDHIQETARFDKSSHAGKALLHIMESYPRDEFFQISNEHLYENCLGILQLTERPRTQAFIRRDKFERFVSAIVYVPRDNYHSGLREKIAQILCEAFNGEVSVYYANLSSAALARWHFIIRTKPGEVLNPDEKAIDDAISDAARGWQDRLKLSLVEKAGEELGTILYREYKDRFSMGYRENFDPAQAAFDVLKLNELTDEDRIRFDFYRHRADGDDHFRLKIHHKNRMVPLSDCLPLLENLGFHVIGEHSYTMQDGSPACIHDFTLYKPGGIDIAIEDTKPIIEDLLLNTWQGRAENDAFNTLVMTSGMTWSEILVLRAYGKYLRQLGLGYTPEYISQCMVEHSKLSATLVSLFRTLFDPQTKGNREKQAKTIANGLMSELEKVSSLDQDRILRAYLSVMSATQRTNFFQPGVLEGVDERALAFKLKTREIEEAPLPRPYAEIWVYSPRVEGVHLRGGPVARGGLRWSDRREDFRTEILGLVKAQQVKNTVIVPQGAKGGFFAKQLPAPSDREAFMNEGVAAYRMFITSLISLTDNLIKGDLVPPSNTWRRDSDDPYLVVAADKGTATFSDIANGISEAHNFWLGDAFASGGSNGYDHKGMGITAKGAWISVQRHFRELGVNTQTDPIATIGVGDMAGDVFGNGMLLSKTIALKAAFNHLHIFVDPNPKNLEKTWDERKRLFEMPRSSWEDYNKKLISKGGGIFSRSEKSIPLSAEMKEWLGVKDDTMAPNQLIHTILKAEADLLWFGGIGTYIRASDETDAEVGDRANNAIRIVPDQLKIKVIGEGGNLGMTHKARIELSKLGGRLNADFIDNSAGVDCSDKEVNIKILLADVLENGKMNRDERDTLLVEMTDEVSDIVLTDNYLQTQAISVTEAYATEQRDSHAGLMRMLEREGLLNREIENLPSDDKLAEMEAQDKGLTRPEISTLMSYAKMSLYDVLLEGTIVDGAVLRDELEWSFPKVLREKFPDEISRHRLKRELVATVLCNEVVNWAGLTFVYDIKEETGLAVEDIVAAFVIVREIYELKTNWQQINDLDYKIDSGLQYEMHNEVSLFIRHQVLWLLRNLAQPFDIQDLIRRFATPVHNLFSEADNLLTPESKKLAAEKISHFKKQGVTDELARVMAGMDSFRQVPDINAVAEATRRDVKEVAVLYFSLGEAAGFNWLRNASYAVQTEDRWDVLSLRSVREDLADQQRELTRKVLESSGQNKPEEALSAWLDAQKTKIIRTERLVADLKASGAMGLSKLSFAVRHLRSILK</sequence>
<dbReference type="SUPFAM" id="SSF53223">
    <property type="entry name" value="Aminoacid dehydrogenase-like, N-terminal domain"/>
    <property type="match status" value="1"/>
</dbReference>
<name>A0AA52EHM9_9PROT</name>
<dbReference type="EMBL" id="CP123872">
    <property type="protein sequence ID" value="WND03823.1"/>
    <property type="molecule type" value="Genomic_DNA"/>
</dbReference>
<dbReference type="InterPro" id="IPR036291">
    <property type="entry name" value="NAD(P)-bd_dom_sf"/>
</dbReference>
<dbReference type="GO" id="GO:0004352">
    <property type="term" value="F:glutamate dehydrogenase (NAD+) activity"/>
    <property type="evidence" value="ECO:0007669"/>
    <property type="project" value="UniProtKB-EC"/>
</dbReference>